<accession>A0AAU9XX46</accession>
<keyword evidence="2" id="KW-1185">Reference proteome</keyword>
<dbReference type="EMBL" id="CALNXJ010000076">
    <property type="protein sequence ID" value="CAH3160636.1"/>
    <property type="molecule type" value="Genomic_DNA"/>
</dbReference>
<evidence type="ECO:0000313" key="1">
    <source>
        <dbReference type="EMBL" id="CAH3160636.1"/>
    </source>
</evidence>
<organism evidence="1 2">
    <name type="scientific">Pocillopora meandrina</name>
    <dbReference type="NCBI Taxonomy" id="46732"/>
    <lineage>
        <taxon>Eukaryota</taxon>
        <taxon>Metazoa</taxon>
        <taxon>Cnidaria</taxon>
        <taxon>Anthozoa</taxon>
        <taxon>Hexacorallia</taxon>
        <taxon>Scleractinia</taxon>
        <taxon>Astrocoeniina</taxon>
        <taxon>Pocilloporidae</taxon>
        <taxon>Pocillopora</taxon>
    </lineage>
</organism>
<reference evidence="1 2" key="1">
    <citation type="submission" date="2022-05" db="EMBL/GenBank/DDBJ databases">
        <authorList>
            <consortium name="Genoscope - CEA"/>
            <person name="William W."/>
        </authorList>
    </citation>
    <scope>NUCLEOTIDE SEQUENCE [LARGE SCALE GENOMIC DNA]</scope>
</reference>
<sequence length="354" mass="40697">MRCARPTSLVRVSRKTANKEDSMAVITRKSWVFQGARALGTLYGNKSLRHHDGIPVLKRKLSNGKESKLEALVTFGESKRTIRFKKGDDLKTFRHHFLRAFSDILSEDVAPGNVKFQKFDHNFNEYVEVKHDLWLEENDKLKAIVILKNENKAAQMSSAEIQQDMEPQQWPQLWPHCHVMYSWFPINYVGPGSPMFLRPHPIKKNITYQLWSPVSKINDGCIERDSQTNIVNCKGNFNGGINTVMKAIDETRNLTFYVALQFKNSSNRKDYVLTGNAEGQDITSTEVQIGVPLDDKCIFLPLYYWSYTMFQNKNDKNLYLGCDHTGKATLVKNADLDYPNPQALFILKRVVQVE</sequence>
<protein>
    <submittedName>
        <fullName evidence="1">Uncharacterized protein</fullName>
    </submittedName>
</protein>
<dbReference type="AlphaFoldDB" id="A0AAU9XX46"/>
<comment type="caution">
    <text evidence="1">The sequence shown here is derived from an EMBL/GenBank/DDBJ whole genome shotgun (WGS) entry which is preliminary data.</text>
</comment>
<dbReference type="Proteomes" id="UP001159428">
    <property type="component" value="Unassembled WGS sequence"/>
</dbReference>
<proteinExistence type="predicted"/>
<evidence type="ECO:0000313" key="2">
    <source>
        <dbReference type="Proteomes" id="UP001159428"/>
    </source>
</evidence>
<name>A0AAU9XX46_9CNID</name>
<gene>
    <name evidence="1" type="ORF">PMEA_00032471</name>
</gene>